<dbReference type="eggNOG" id="COG4758">
    <property type="taxonomic scope" value="Bacteria"/>
</dbReference>
<proteinExistence type="predicted"/>
<dbReference type="Proteomes" id="UP000019225">
    <property type="component" value="Chromosome"/>
</dbReference>
<dbReference type="InterPro" id="IPR012551">
    <property type="entry name" value="DUF1707_SHOCT-like"/>
</dbReference>
<dbReference type="STRING" id="1449976.KALB_8057"/>
<dbReference type="AlphaFoldDB" id="W5WTD3"/>
<keyword evidence="3" id="KW-1185">Reference proteome</keyword>
<protein>
    <recommendedName>
        <fullName evidence="1">DUF1707 domain-containing protein</fullName>
    </recommendedName>
</protein>
<dbReference type="PATRIC" id="fig|1449976.3.peg.8095"/>
<evidence type="ECO:0000259" key="1">
    <source>
        <dbReference type="Pfam" id="PF08044"/>
    </source>
</evidence>
<dbReference type="EMBL" id="CP007155">
    <property type="protein sequence ID" value="AHI01415.1"/>
    <property type="molecule type" value="Genomic_DNA"/>
</dbReference>
<feature type="domain" description="DUF1707" evidence="1">
    <location>
        <begin position="19"/>
        <end position="71"/>
    </location>
</feature>
<dbReference type="OrthoDB" id="4772576at2"/>
<dbReference type="Pfam" id="PF08044">
    <property type="entry name" value="DUF1707"/>
    <property type="match status" value="1"/>
</dbReference>
<accession>W5WTD3</accession>
<reference evidence="2 3" key="1">
    <citation type="journal article" date="2014" name="BMC Genomics">
        <title>Complete genome sequence of producer of the glycopeptide antibiotic Aculeximycin Kutzneria albida DSM 43870T, a representative of minor genus of Pseudonocardiaceae.</title>
        <authorList>
            <person name="Rebets Y."/>
            <person name="Tokovenko B."/>
            <person name="Lushchyk I."/>
            <person name="Ruckert C."/>
            <person name="Zaburannyi N."/>
            <person name="Bechthold A."/>
            <person name="Kalinowski J."/>
            <person name="Luzhetskyy A."/>
        </authorList>
    </citation>
    <scope>NUCLEOTIDE SEQUENCE [LARGE SCALE GENOMIC DNA]</scope>
    <source>
        <strain evidence="2">DSM 43870</strain>
    </source>
</reference>
<evidence type="ECO:0000313" key="2">
    <source>
        <dbReference type="EMBL" id="AHI01415.1"/>
    </source>
</evidence>
<sequence>MAAMTTGEPFGQKVDNRELRVSDSEREHVVALLQKAIGRGLLTLEEFTERTDVALAARTRGELNAVLIDLPGMVHPDAPVRSGPSAVGASVSGDTVELVGGSMSPLTRSGRWVVPRNVVVRAKFGTTDLDFSAAQFEHAEVSLRVYATGGPVLLRLPETAAVTIADLDTKWGATVHDRVGFQGRAGNPHFTISGEVSMAPLTIKGPRR</sequence>
<dbReference type="HOGENOM" id="CLU_075817_4_1_11"/>
<dbReference type="KEGG" id="kal:KALB_8057"/>
<dbReference type="PANTHER" id="PTHR40763">
    <property type="entry name" value="MEMBRANE PROTEIN-RELATED"/>
    <property type="match status" value="1"/>
</dbReference>
<dbReference type="PANTHER" id="PTHR40763:SF5">
    <property type="entry name" value="MEMBRANE PROTEIN"/>
    <property type="match status" value="1"/>
</dbReference>
<name>W5WTD3_9PSEU</name>
<organism evidence="2 3">
    <name type="scientific">Kutzneria albida DSM 43870</name>
    <dbReference type="NCBI Taxonomy" id="1449976"/>
    <lineage>
        <taxon>Bacteria</taxon>
        <taxon>Bacillati</taxon>
        <taxon>Actinomycetota</taxon>
        <taxon>Actinomycetes</taxon>
        <taxon>Pseudonocardiales</taxon>
        <taxon>Pseudonocardiaceae</taxon>
        <taxon>Kutzneria</taxon>
    </lineage>
</organism>
<gene>
    <name evidence="2" type="ORF">KALB_8057</name>
</gene>
<evidence type="ECO:0000313" key="3">
    <source>
        <dbReference type="Proteomes" id="UP000019225"/>
    </source>
</evidence>